<evidence type="ECO:0000256" key="1">
    <source>
        <dbReference type="SAM" id="MobiDB-lite"/>
    </source>
</evidence>
<feature type="region of interest" description="Disordered" evidence="1">
    <location>
        <begin position="25"/>
        <end position="46"/>
    </location>
</feature>
<name>A0AAV4ZCX5_9HYPH</name>
<protein>
    <submittedName>
        <fullName evidence="2">Uncharacterized protein</fullName>
    </submittedName>
</protein>
<sequence length="46" mass="4896">MNQADVPNGGKLELLDILTIVDNVLKGDHPPEEPDNAVPEPLSGSF</sequence>
<dbReference type="AlphaFoldDB" id="A0AAV4ZCX5"/>
<dbReference type="Proteomes" id="UP001055307">
    <property type="component" value="Unassembled WGS sequence"/>
</dbReference>
<reference evidence="2" key="2">
    <citation type="submission" date="2021-08" db="EMBL/GenBank/DDBJ databases">
        <authorList>
            <person name="Tani A."/>
            <person name="Ola A."/>
            <person name="Ogura Y."/>
            <person name="Katsura K."/>
            <person name="Hayashi T."/>
        </authorList>
    </citation>
    <scope>NUCLEOTIDE SEQUENCE</scope>
    <source>
        <strain evidence="2">DSM 21893</strain>
    </source>
</reference>
<keyword evidence="3" id="KW-1185">Reference proteome</keyword>
<evidence type="ECO:0000313" key="2">
    <source>
        <dbReference type="EMBL" id="GJD41913.1"/>
    </source>
</evidence>
<evidence type="ECO:0000313" key="3">
    <source>
        <dbReference type="Proteomes" id="UP001055307"/>
    </source>
</evidence>
<proteinExistence type="predicted"/>
<dbReference type="EMBL" id="BPQF01000030">
    <property type="protein sequence ID" value="GJD41913.1"/>
    <property type="molecule type" value="Genomic_DNA"/>
</dbReference>
<reference evidence="2" key="1">
    <citation type="journal article" date="2016" name="Front. Microbiol.">
        <title>Genome Sequence of the Piezophilic, Mesophilic Sulfate-Reducing Bacterium Desulfovibrio indicus J2T.</title>
        <authorList>
            <person name="Cao J."/>
            <person name="Maignien L."/>
            <person name="Shao Z."/>
            <person name="Alain K."/>
            <person name="Jebbar M."/>
        </authorList>
    </citation>
    <scope>NUCLEOTIDE SEQUENCE</scope>
    <source>
        <strain evidence="2">DSM 21893</strain>
    </source>
</reference>
<comment type="caution">
    <text evidence="2">The sequence shown here is derived from an EMBL/GenBank/DDBJ whole genome shotgun (WGS) entry which is preliminary data.</text>
</comment>
<gene>
    <name evidence="2" type="ORF">OICFNHDK_4397</name>
</gene>
<organism evidence="2 3">
    <name type="scientific">Methylobacterium bullatum</name>
    <dbReference type="NCBI Taxonomy" id="570505"/>
    <lineage>
        <taxon>Bacteria</taxon>
        <taxon>Pseudomonadati</taxon>
        <taxon>Pseudomonadota</taxon>
        <taxon>Alphaproteobacteria</taxon>
        <taxon>Hyphomicrobiales</taxon>
        <taxon>Methylobacteriaceae</taxon>
        <taxon>Methylobacterium</taxon>
    </lineage>
</organism>
<dbReference type="RefSeq" id="WP_192215484.1">
    <property type="nucleotide sequence ID" value="NZ_BPQF01000030.1"/>
</dbReference>
<accession>A0AAV4ZCX5</accession>